<feature type="binding site" evidence="4">
    <location>
        <position position="104"/>
    </location>
    <ligand>
        <name>NAD(+)</name>
        <dbReference type="ChEBI" id="CHEBI:57540"/>
    </ligand>
</feature>
<feature type="binding site" evidence="4 5">
    <location>
        <position position="133"/>
    </location>
    <ligand>
        <name>Zn(2+)</name>
        <dbReference type="ChEBI" id="CHEBI:29105"/>
    </ligand>
</feature>
<feature type="binding site" evidence="4">
    <location>
        <position position="107"/>
    </location>
    <ligand>
        <name>nicotinamide</name>
        <dbReference type="ChEBI" id="CHEBI:17154"/>
    </ligand>
</feature>
<dbReference type="KEGG" id="sri:SELR_pSRC101500"/>
<feature type="binding site" evidence="4 5">
    <location>
        <position position="156"/>
    </location>
    <ligand>
        <name>Zn(2+)</name>
        <dbReference type="ChEBI" id="CHEBI:29105"/>
    </ligand>
</feature>
<geneLocation type="plasmid" evidence="7 8">
    <name>pSRC1</name>
</geneLocation>
<dbReference type="InterPro" id="IPR050134">
    <property type="entry name" value="NAD-dep_sirtuin_deacylases"/>
</dbReference>
<feature type="active site" description="Proton acceptor" evidence="4 5">
    <location>
        <position position="122"/>
    </location>
</feature>
<dbReference type="GO" id="GO:0005737">
    <property type="term" value="C:cytoplasm"/>
    <property type="evidence" value="ECO:0007669"/>
    <property type="project" value="UniProtKB-SubCell"/>
</dbReference>
<dbReference type="HAMAP" id="MF_01968">
    <property type="entry name" value="Sirtuin_ClassU"/>
    <property type="match status" value="1"/>
</dbReference>
<feature type="binding site" evidence="4">
    <location>
        <position position="34"/>
    </location>
    <ligand>
        <name>nicotinamide</name>
        <dbReference type="ChEBI" id="CHEBI:17154"/>
    </ligand>
</feature>
<dbReference type="PANTHER" id="PTHR11085:SF4">
    <property type="entry name" value="NAD-DEPENDENT PROTEIN DEACYLASE"/>
    <property type="match status" value="1"/>
</dbReference>
<dbReference type="InterPro" id="IPR026591">
    <property type="entry name" value="Sirtuin_cat_small_dom_sf"/>
</dbReference>
<comment type="similarity">
    <text evidence="4">Belongs to the sirtuin family. Class U subfamily.</text>
</comment>
<evidence type="ECO:0000256" key="2">
    <source>
        <dbReference type="ARBA" id="ARBA00022679"/>
    </source>
</evidence>
<reference evidence="7 8" key="1">
    <citation type="submission" date="2011-10" db="EMBL/GenBank/DDBJ databases">
        <title>Whole genome sequence of Selenomonas ruminantium subsp. lactilytica TAM6421.</title>
        <authorList>
            <person name="Oguchi A."/>
            <person name="Ankai A."/>
            <person name="Kaneko J."/>
            <person name="Yamada-Narita S."/>
            <person name="Fukui S."/>
            <person name="Takahashi M."/>
            <person name="Onodera T."/>
            <person name="Kojima S."/>
            <person name="Fushimi T."/>
            <person name="Abe N."/>
            <person name="Kamio Y."/>
            <person name="Yamazaki S."/>
            <person name="Fujita N."/>
        </authorList>
    </citation>
    <scope>NUCLEOTIDE SEQUENCE [LARGE SCALE GENOMIC DNA]</scope>
    <source>
        <strain evidence="8">NBRC 103574 / TAM6421</strain>
        <plasmid evidence="7 8">pSRC1</plasmid>
    </source>
</reference>
<sequence length="249" mass="27916">MDRIDELTQILKDSKRVVFFGGAGMSTESGIPDFRSADGIFNQILHRKFRPEEMASHSFLVNYPEEFFEFYRNRMMFMNAEPNDGHRALAKLEEMGILRAVVTQNIDGLHQLAGSRTVYELHGSSLRWPCMKCGKVYPMEFALREENKPIPHCSDCGGVVRPGVVLYEEGLDDEVVENAMRAIREADTLIVGGTSLVVYPAAGMIDYFRGRHLVLINKSETKADASADLIIREPIGKTLAAAVDNLMKN</sequence>
<feature type="binding site" evidence="4">
    <location>
        <position position="122"/>
    </location>
    <ligand>
        <name>NAD(+)</name>
        <dbReference type="ChEBI" id="CHEBI:57540"/>
    </ligand>
</feature>
<feature type="binding site" evidence="4">
    <location>
        <position position="23"/>
    </location>
    <ligand>
        <name>NAD(+)</name>
        <dbReference type="ChEBI" id="CHEBI:57540"/>
    </ligand>
</feature>
<dbReference type="NCBIfam" id="NF001753">
    <property type="entry name" value="PRK00481.1-3"/>
    <property type="match status" value="1"/>
</dbReference>
<accession>I0GW20</accession>
<gene>
    <name evidence="4" type="primary">cobB</name>
    <name evidence="7" type="ordered locus">SELR_pSRC101500</name>
</gene>
<feature type="binding site" evidence="4">
    <location>
        <position position="235"/>
    </location>
    <ligand>
        <name>NAD(+)</name>
        <dbReference type="ChEBI" id="CHEBI:57540"/>
    </ligand>
</feature>
<comment type="function">
    <text evidence="4">NAD-dependent protein deacetylase which modulates the activities of several enzymes which are inactive in their acetylated form.</text>
</comment>
<organism evidence="7 8">
    <name type="scientific">Selenomonas ruminantium subsp. lactilytica (strain NBRC 103574 / TAM6421)</name>
    <dbReference type="NCBI Taxonomy" id="927704"/>
    <lineage>
        <taxon>Bacteria</taxon>
        <taxon>Bacillati</taxon>
        <taxon>Bacillota</taxon>
        <taxon>Negativicutes</taxon>
        <taxon>Selenomonadales</taxon>
        <taxon>Selenomonadaceae</taxon>
        <taxon>Selenomonas</taxon>
    </lineage>
</organism>
<feature type="binding site" evidence="4">
    <location>
        <position position="217"/>
    </location>
    <ligand>
        <name>NAD(+)</name>
        <dbReference type="ChEBI" id="CHEBI:57540"/>
    </ligand>
</feature>
<keyword evidence="2 4" id="KW-0808">Transferase</keyword>
<comment type="subcellular location">
    <subcellularLocation>
        <location evidence="4">Cytoplasm</location>
    </subcellularLocation>
</comment>
<evidence type="ECO:0000256" key="3">
    <source>
        <dbReference type="ARBA" id="ARBA00023027"/>
    </source>
</evidence>
<evidence type="ECO:0000256" key="4">
    <source>
        <dbReference type="HAMAP-Rule" id="MF_01968"/>
    </source>
</evidence>
<dbReference type="Proteomes" id="UP000007887">
    <property type="component" value="Plasmid pSRC1"/>
</dbReference>
<feature type="binding site" evidence="4">
    <location>
        <position position="106"/>
    </location>
    <ligand>
        <name>nicotinamide</name>
        <dbReference type="ChEBI" id="CHEBI:17154"/>
    </ligand>
</feature>
<keyword evidence="1 4" id="KW-0963">Cytoplasm</keyword>
<dbReference type="InterPro" id="IPR026590">
    <property type="entry name" value="Ssirtuin_cat_dom"/>
</dbReference>
<feature type="binding site" evidence="4">
    <location>
        <position position="35"/>
    </location>
    <ligand>
        <name>NAD(+)</name>
        <dbReference type="ChEBI" id="CHEBI:57540"/>
    </ligand>
</feature>
<dbReference type="HOGENOM" id="CLU_023643_3_0_9"/>
<dbReference type="InterPro" id="IPR029035">
    <property type="entry name" value="DHS-like_NAD/FAD-binding_dom"/>
</dbReference>
<dbReference type="PANTHER" id="PTHR11085">
    <property type="entry name" value="NAD-DEPENDENT PROTEIN DEACYLASE SIRTUIN-5, MITOCHONDRIAL-RELATED"/>
    <property type="match status" value="1"/>
</dbReference>
<keyword evidence="3 4" id="KW-0520">NAD</keyword>
<dbReference type="EC" id="2.3.1.286" evidence="4"/>
<dbReference type="OrthoDB" id="9800582at2"/>
<protein>
    <recommendedName>
        <fullName evidence="4">NAD-dependent protein deacetylase</fullName>
        <ecNumber evidence="4">2.3.1.286</ecNumber>
    </recommendedName>
    <alternativeName>
        <fullName evidence="4">Regulatory protein SIR2 homolog</fullName>
    </alternativeName>
</protein>
<dbReference type="Pfam" id="PF02146">
    <property type="entry name" value="SIR2"/>
    <property type="match status" value="1"/>
</dbReference>
<evidence type="ECO:0000313" key="8">
    <source>
        <dbReference type="Proteomes" id="UP000007887"/>
    </source>
</evidence>
<comment type="cofactor">
    <cofactor evidence="4">
        <name>Zn(2+)</name>
        <dbReference type="ChEBI" id="CHEBI:29105"/>
    </cofactor>
    <text evidence="4">Binds 1 zinc ion per subunit.</text>
</comment>
<keyword evidence="7" id="KW-0614">Plasmid</keyword>
<feature type="binding site" evidence="4">
    <location>
        <position position="107"/>
    </location>
    <ligand>
        <name>NAD(+)</name>
        <dbReference type="ChEBI" id="CHEBI:57540"/>
    </ligand>
</feature>
<dbReference type="AlphaFoldDB" id="I0GW20"/>
<evidence type="ECO:0000259" key="6">
    <source>
        <dbReference type="PROSITE" id="PS50305"/>
    </source>
</evidence>
<evidence type="ECO:0000256" key="1">
    <source>
        <dbReference type="ARBA" id="ARBA00022490"/>
    </source>
</evidence>
<evidence type="ECO:0000313" key="7">
    <source>
        <dbReference type="EMBL" id="BAL84957.1"/>
    </source>
</evidence>
<dbReference type="Gene3D" id="3.40.50.1220">
    <property type="entry name" value="TPP-binding domain"/>
    <property type="match status" value="1"/>
</dbReference>
<feature type="binding site" evidence="4">
    <location>
        <position position="194"/>
    </location>
    <ligand>
        <name>NAD(+)</name>
        <dbReference type="ChEBI" id="CHEBI:57540"/>
    </ligand>
</feature>
<name>I0GW20_SELRL</name>
<dbReference type="GO" id="GO:0016787">
    <property type="term" value="F:hydrolase activity"/>
    <property type="evidence" value="ECO:0007669"/>
    <property type="project" value="UniProtKB-KW"/>
</dbReference>
<feature type="binding site" evidence="4 5">
    <location>
        <position position="130"/>
    </location>
    <ligand>
        <name>Zn(2+)</name>
        <dbReference type="ChEBI" id="CHEBI:29105"/>
    </ligand>
</feature>
<comment type="caution">
    <text evidence="4">Lacks conserved residue(s) required for the propagation of feature annotation.</text>
</comment>
<feature type="binding site" evidence="4">
    <location>
        <position position="27"/>
    </location>
    <ligand>
        <name>NAD(+)</name>
        <dbReference type="ChEBI" id="CHEBI:57540"/>
    </ligand>
</feature>
<comment type="catalytic activity">
    <reaction evidence="4">
        <text>N(6)-acetyl-L-lysyl-[protein] + NAD(+) + H2O = 2''-O-acetyl-ADP-D-ribose + nicotinamide + L-lysyl-[protein]</text>
        <dbReference type="Rhea" id="RHEA:43636"/>
        <dbReference type="Rhea" id="RHEA-COMP:9752"/>
        <dbReference type="Rhea" id="RHEA-COMP:10731"/>
        <dbReference type="ChEBI" id="CHEBI:15377"/>
        <dbReference type="ChEBI" id="CHEBI:17154"/>
        <dbReference type="ChEBI" id="CHEBI:29969"/>
        <dbReference type="ChEBI" id="CHEBI:57540"/>
        <dbReference type="ChEBI" id="CHEBI:61930"/>
        <dbReference type="ChEBI" id="CHEBI:83767"/>
        <dbReference type="EC" id="2.3.1.286"/>
    </reaction>
</comment>
<dbReference type="GO" id="GO:0017136">
    <property type="term" value="F:histone deacetylase activity, NAD-dependent"/>
    <property type="evidence" value="ECO:0007669"/>
    <property type="project" value="TreeGrafter"/>
</dbReference>
<dbReference type="RefSeq" id="WP_014431167.1">
    <property type="nucleotide sequence ID" value="NC_017078.1"/>
</dbReference>
<feature type="binding site" evidence="4 5">
    <location>
        <position position="153"/>
    </location>
    <ligand>
        <name>Zn(2+)</name>
        <dbReference type="ChEBI" id="CHEBI:29105"/>
    </ligand>
</feature>
<dbReference type="SUPFAM" id="SSF52467">
    <property type="entry name" value="DHS-like NAD/FAD-binding domain"/>
    <property type="match status" value="1"/>
</dbReference>
<dbReference type="PROSITE" id="PS50305">
    <property type="entry name" value="SIRTUIN"/>
    <property type="match status" value="1"/>
</dbReference>
<feature type="binding site" evidence="4">
    <location>
        <position position="106"/>
    </location>
    <ligand>
        <name>NAD(+)</name>
        <dbReference type="ChEBI" id="CHEBI:57540"/>
    </ligand>
</feature>
<dbReference type="GO" id="GO:0070403">
    <property type="term" value="F:NAD+ binding"/>
    <property type="evidence" value="ECO:0007669"/>
    <property type="project" value="UniProtKB-UniRule"/>
</dbReference>
<dbReference type="Gene3D" id="3.30.1600.10">
    <property type="entry name" value="SIR2/SIRT2 'Small Domain"/>
    <property type="match status" value="1"/>
</dbReference>
<dbReference type="InterPro" id="IPR003000">
    <property type="entry name" value="Sirtuin"/>
</dbReference>
<feature type="domain" description="Deacetylase sirtuin-type" evidence="6">
    <location>
        <begin position="1"/>
        <end position="249"/>
    </location>
</feature>
<dbReference type="GO" id="GO:0008270">
    <property type="term" value="F:zinc ion binding"/>
    <property type="evidence" value="ECO:0007669"/>
    <property type="project" value="UniProtKB-UniRule"/>
</dbReference>
<dbReference type="InterPro" id="IPR028628">
    <property type="entry name" value="Sirtuin_class_U"/>
</dbReference>
<dbReference type="EMBL" id="AP012299">
    <property type="protein sequence ID" value="BAL84957.1"/>
    <property type="molecule type" value="Genomic_DNA"/>
</dbReference>
<keyword evidence="4 5" id="KW-0862">Zinc</keyword>
<keyword evidence="7" id="KW-0378">Hydrolase</keyword>
<keyword evidence="4 5" id="KW-0479">Metal-binding</keyword>
<evidence type="ECO:0000256" key="5">
    <source>
        <dbReference type="PROSITE-ProRule" id="PRU00236"/>
    </source>
</evidence>
<feature type="binding site" evidence="4">
    <location>
        <position position="195"/>
    </location>
    <ligand>
        <name>NAD(+)</name>
        <dbReference type="ChEBI" id="CHEBI:57540"/>
    </ligand>
</feature>
<feature type="binding site" evidence="4">
    <location>
        <position position="34"/>
    </location>
    <ligand>
        <name>NAD(+)</name>
        <dbReference type="ChEBI" id="CHEBI:57540"/>
    </ligand>
</feature>
<proteinExistence type="inferred from homology"/>
<dbReference type="PATRIC" id="fig|927704.6.peg.3073"/>
<dbReference type="NCBIfam" id="NF001752">
    <property type="entry name" value="PRK00481.1-1"/>
    <property type="match status" value="1"/>
</dbReference>